<evidence type="ECO:0000256" key="5">
    <source>
        <dbReference type="ARBA" id="ARBA00022692"/>
    </source>
</evidence>
<keyword evidence="6 8" id="KW-1133">Transmembrane helix</keyword>
<dbReference type="PANTHER" id="PTHR42893:SF46">
    <property type="entry name" value="PROTEIN DETOXIFICATION 44, CHLOROPLASTIC"/>
    <property type="match status" value="1"/>
</dbReference>
<dbReference type="EMBL" id="CP045851">
    <property type="protein sequence ID" value="QGG95394.1"/>
    <property type="molecule type" value="Genomic_DNA"/>
</dbReference>
<keyword evidence="10" id="KW-1185">Reference proteome</keyword>
<keyword evidence="3" id="KW-0813">Transport</keyword>
<accession>A0A5Q2RIN9</accession>
<protein>
    <submittedName>
        <fullName evidence="9">MATE family efflux transporter</fullName>
    </submittedName>
</protein>
<feature type="transmembrane region" description="Helical" evidence="8">
    <location>
        <begin position="95"/>
        <end position="120"/>
    </location>
</feature>
<feature type="transmembrane region" description="Helical" evidence="8">
    <location>
        <begin position="380"/>
        <end position="402"/>
    </location>
</feature>
<evidence type="ECO:0000313" key="10">
    <source>
        <dbReference type="Proteomes" id="UP000334019"/>
    </source>
</evidence>
<feature type="transmembrane region" description="Helical" evidence="8">
    <location>
        <begin position="164"/>
        <end position="183"/>
    </location>
</feature>
<feature type="transmembrane region" description="Helical" evidence="8">
    <location>
        <begin position="46"/>
        <end position="69"/>
    </location>
</feature>
<feature type="transmembrane region" description="Helical" evidence="8">
    <location>
        <begin position="14"/>
        <end position="34"/>
    </location>
</feature>
<dbReference type="Pfam" id="PF01554">
    <property type="entry name" value="MatE"/>
    <property type="match status" value="2"/>
</dbReference>
<name>A0A5Q2RIN9_9ACTN</name>
<dbReference type="PIRSF" id="PIRSF006603">
    <property type="entry name" value="DinF"/>
    <property type="match status" value="1"/>
</dbReference>
<keyword evidence="7 8" id="KW-0472">Membrane</keyword>
<keyword evidence="4" id="KW-1003">Cell membrane</keyword>
<feature type="transmembrane region" description="Helical" evidence="8">
    <location>
        <begin position="408"/>
        <end position="426"/>
    </location>
</feature>
<evidence type="ECO:0000256" key="8">
    <source>
        <dbReference type="SAM" id="Phobius"/>
    </source>
</evidence>
<evidence type="ECO:0000256" key="7">
    <source>
        <dbReference type="ARBA" id="ARBA00023136"/>
    </source>
</evidence>
<evidence type="ECO:0000256" key="6">
    <source>
        <dbReference type="ARBA" id="ARBA00022989"/>
    </source>
</evidence>
<dbReference type="PANTHER" id="PTHR42893">
    <property type="entry name" value="PROTEIN DETOXIFICATION 44, CHLOROPLASTIC-RELATED"/>
    <property type="match status" value="1"/>
</dbReference>
<feature type="transmembrane region" description="Helical" evidence="8">
    <location>
        <begin position="189"/>
        <end position="211"/>
    </location>
</feature>
<gene>
    <name evidence="9" type="ORF">GH723_09965</name>
</gene>
<dbReference type="InterPro" id="IPR048279">
    <property type="entry name" value="MdtK-like"/>
</dbReference>
<organism evidence="9 10">
    <name type="scientific">Actinomarinicola tropica</name>
    <dbReference type="NCBI Taxonomy" id="2789776"/>
    <lineage>
        <taxon>Bacteria</taxon>
        <taxon>Bacillati</taxon>
        <taxon>Actinomycetota</taxon>
        <taxon>Acidimicrobiia</taxon>
        <taxon>Acidimicrobiales</taxon>
        <taxon>Iamiaceae</taxon>
        <taxon>Actinomarinicola</taxon>
    </lineage>
</organism>
<sequence length="439" mass="44904">MTRRLVRQPLDREILRLAVPALGALIAEPLYILADTAVVGRLGTDRLAGLALASTVLLVGYSIFIFLAYGTTAAVSRRLGAGDESGAAHQAVQSLWLAGLIGIAIAGAVAVGAVPLLRALGGEGEVLGHATTYLRISLLGMPAMLLVLAGTGYLRGLQDTRTPLLIAVASAATNLVVELVLVFGLGFDIGASAAATVVAQVGSAACYLLIIQRAVRVHATRLRPHWPTIARLGVVGRDLFVRTVALRGAIVATTAAAARSGTSALAAHQITFEVWNLMALTLDAVAIAGQAMVGRHLGAGDSASARAVGDRIIRWGLGTGVVLGAVLLAGHRALPSLFTDDGTVVAIGGSLLVVAAVAQPLNGVVFALDGLLIGAGDMTWLAVAMALATGGYLPLVGAVVALDLGVAALWWSFTAFMAMRLATLLGRWRGGRWAVVGVA</sequence>
<evidence type="ECO:0000313" key="9">
    <source>
        <dbReference type="EMBL" id="QGG95394.1"/>
    </source>
</evidence>
<dbReference type="Proteomes" id="UP000334019">
    <property type="component" value="Chromosome"/>
</dbReference>
<dbReference type="GO" id="GO:0015297">
    <property type="term" value="F:antiporter activity"/>
    <property type="evidence" value="ECO:0007669"/>
    <property type="project" value="InterPro"/>
</dbReference>
<keyword evidence="5 8" id="KW-0812">Transmembrane</keyword>
<dbReference type="KEGG" id="atq:GH723_09965"/>
<reference evidence="9 10" key="1">
    <citation type="submission" date="2019-11" db="EMBL/GenBank/DDBJ databases">
        <authorList>
            <person name="He Y."/>
        </authorList>
    </citation>
    <scope>NUCLEOTIDE SEQUENCE [LARGE SCALE GENOMIC DNA]</scope>
    <source>
        <strain evidence="9 10">SCSIO 58843</strain>
    </source>
</reference>
<dbReference type="AlphaFoldDB" id="A0A5Q2RIN9"/>
<dbReference type="CDD" id="cd13136">
    <property type="entry name" value="MATE_DinF_like"/>
    <property type="match status" value="1"/>
</dbReference>
<dbReference type="NCBIfam" id="TIGR00797">
    <property type="entry name" value="matE"/>
    <property type="match status" value="1"/>
</dbReference>
<evidence type="ECO:0000256" key="2">
    <source>
        <dbReference type="ARBA" id="ARBA00010199"/>
    </source>
</evidence>
<dbReference type="InterPro" id="IPR044644">
    <property type="entry name" value="DinF-like"/>
</dbReference>
<feature type="transmembrane region" description="Helical" evidence="8">
    <location>
        <begin position="132"/>
        <end position="152"/>
    </location>
</feature>
<evidence type="ECO:0000256" key="4">
    <source>
        <dbReference type="ARBA" id="ARBA00022475"/>
    </source>
</evidence>
<evidence type="ECO:0000256" key="1">
    <source>
        <dbReference type="ARBA" id="ARBA00004651"/>
    </source>
</evidence>
<dbReference type="GO" id="GO:0005886">
    <property type="term" value="C:plasma membrane"/>
    <property type="evidence" value="ECO:0007669"/>
    <property type="project" value="UniProtKB-SubCell"/>
</dbReference>
<dbReference type="GO" id="GO:0042910">
    <property type="term" value="F:xenobiotic transmembrane transporter activity"/>
    <property type="evidence" value="ECO:0007669"/>
    <property type="project" value="InterPro"/>
</dbReference>
<feature type="transmembrane region" description="Helical" evidence="8">
    <location>
        <begin position="312"/>
        <end position="331"/>
    </location>
</feature>
<evidence type="ECO:0000256" key="3">
    <source>
        <dbReference type="ARBA" id="ARBA00022448"/>
    </source>
</evidence>
<comment type="similarity">
    <text evidence="2">Belongs to the multi antimicrobial extrusion (MATE) (TC 2.A.66.1) family.</text>
</comment>
<comment type="subcellular location">
    <subcellularLocation>
        <location evidence="1">Cell membrane</location>
        <topology evidence="1">Multi-pass membrane protein</topology>
    </subcellularLocation>
</comment>
<dbReference type="InterPro" id="IPR002528">
    <property type="entry name" value="MATE_fam"/>
</dbReference>
<feature type="transmembrane region" description="Helical" evidence="8">
    <location>
        <begin position="343"/>
        <end position="368"/>
    </location>
</feature>
<proteinExistence type="inferred from homology"/>